<dbReference type="EMBL" id="QEAM01000127">
    <property type="protein sequence ID" value="TPX45813.1"/>
    <property type="molecule type" value="Genomic_DNA"/>
</dbReference>
<dbReference type="AlphaFoldDB" id="A0A507D4T5"/>
<feature type="compositionally biased region" description="Polar residues" evidence="1">
    <location>
        <begin position="538"/>
        <end position="568"/>
    </location>
</feature>
<evidence type="ECO:0000313" key="5">
    <source>
        <dbReference type="Proteomes" id="UP000317494"/>
    </source>
</evidence>
<evidence type="ECO:0000256" key="1">
    <source>
        <dbReference type="SAM" id="MobiDB-lite"/>
    </source>
</evidence>
<dbReference type="InterPro" id="IPR013087">
    <property type="entry name" value="Znf_C2H2_type"/>
</dbReference>
<evidence type="ECO:0000259" key="2">
    <source>
        <dbReference type="PROSITE" id="PS00028"/>
    </source>
</evidence>
<gene>
    <name evidence="3" type="ORF">SeLEV6574_g03633</name>
    <name evidence="4" type="ORF">SeMB42_g03769</name>
</gene>
<reference evidence="5 6" key="1">
    <citation type="journal article" date="2019" name="Sci. Rep.">
        <title>Comparative genomics of chytrid fungi reveal insights into the obligate biotrophic and pathogenic lifestyle of Synchytrium endobioticum.</title>
        <authorList>
            <person name="van de Vossenberg B.T.L.H."/>
            <person name="Warris S."/>
            <person name="Nguyen H.D.T."/>
            <person name="van Gent-Pelzer M.P.E."/>
            <person name="Joly D.L."/>
            <person name="van de Geest H.C."/>
            <person name="Bonants P.J.M."/>
            <person name="Smith D.S."/>
            <person name="Levesque C.A."/>
            <person name="van der Lee T.A.J."/>
        </authorList>
    </citation>
    <scope>NUCLEOTIDE SEQUENCE [LARGE SCALE GENOMIC DNA]</scope>
    <source>
        <strain evidence="3 6">LEV6574</strain>
        <strain evidence="4 5">MB42</strain>
    </source>
</reference>
<dbReference type="SMART" id="SM00355">
    <property type="entry name" value="ZnF_C2H2"/>
    <property type="match status" value="3"/>
</dbReference>
<keyword evidence="5" id="KW-1185">Reference proteome</keyword>
<feature type="compositionally biased region" description="Basic residues" evidence="1">
    <location>
        <begin position="420"/>
        <end position="431"/>
    </location>
</feature>
<protein>
    <recommendedName>
        <fullName evidence="2">C2H2-type domain-containing protein</fullName>
    </recommendedName>
</protein>
<dbReference type="VEuPathDB" id="FungiDB:SeMB42_g03769"/>
<dbReference type="STRING" id="286115.A0A507D4T5"/>
<dbReference type="PANTHER" id="PTHR21354:SF0">
    <property type="entry name" value="ZINC FINGER PROTEIN 511"/>
    <property type="match status" value="1"/>
</dbReference>
<name>A0A507D4T5_9FUNG</name>
<organism evidence="4 5">
    <name type="scientific">Synchytrium endobioticum</name>
    <dbReference type="NCBI Taxonomy" id="286115"/>
    <lineage>
        <taxon>Eukaryota</taxon>
        <taxon>Fungi</taxon>
        <taxon>Fungi incertae sedis</taxon>
        <taxon>Chytridiomycota</taxon>
        <taxon>Chytridiomycota incertae sedis</taxon>
        <taxon>Chytridiomycetes</taxon>
        <taxon>Synchytriales</taxon>
        <taxon>Synchytriaceae</taxon>
        <taxon>Synchytrium</taxon>
    </lineage>
</organism>
<feature type="compositionally biased region" description="Polar residues" evidence="1">
    <location>
        <begin position="401"/>
        <end position="419"/>
    </location>
</feature>
<accession>A0A507D4T5</accession>
<sequence length="682" mass="77102">MANIFCLRHVMTNQVLVSPSLKLQDSLLKQIGQQRQQLRIRADHWAPFAIVVGLHASELQQRLIDYIVPPSQIPKRAYGKQRIPYPNGNHLKSTKMPLDRSVSGEWNVPASIQVKTRLLARGINELRDEIYEDLRRKDGEEVALKIYWDRTEYRFLRGLDFPDFVLHLDLILHKGSITSFSSTDCPVKSMSMPVNADMVTDDPTNAPTSIHTEPRHPMYWPLLYLKRKQRDEADLDDLTTKVTKYHRNIDDSDATANSDTFFTGEDASTVDGENTSTNCGNLPHQRIRCHLAVSCSKLRFFDIFEFETHYQEVHSNACLVCQRVLPTPHLLSLHISECHDSYFAVAAERQNMYECYVEGCFKKFSTPRMRRLHLHDAHQFPKSFDFDIIFGKHPCGEATSEKSTSPCNPSYNTNDYTNLNHKKSHLRKKQRGGSTAHSDMEIDVADHKEDESNTLVHLDDIAQAESETGANASAESESKSYHNRNHSGDGISSHDQRQKRWSRRRQRARSSSSSGATTSPSTLGEPSPVTPNHRHNRANSNPGTRKSSDSNTARRSNHTQSSDQDTAMSELVSSMRQLRIPSEIRFGRGGHNHALTAPPSRRAHQYQHTSSSTVSTLKQTDAWSFGKVMSEHIKRRPRKLVQEQKDNALAHSQKVRARPAAVTGVTGGMDCVGGNCGSQHLQ</sequence>
<feature type="region of interest" description="Disordered" evidence="1">
    <location>
        <begin position="398"/>
        <end position="438"/>
    </location>
</feature>
<feature type="region of interest" description="Disordered" evidence="1">
    <location>
        <begin position="466"/>
        <end position="568"/>
    </location>
</feature>
<dbReference type="OrthoDB" id="18440at2759"/>
<feature type="domain" description="C2H2-type" evidence="2">
    <location>
        <begin position="355"/>
        <end position="378"/>
    </location>
</feature>
<comment type="caution">
    <text evidence="4">The sequence shown here is derived from an EMBL/GenBank/DDBJ whole genome shotgun (WGS) entry which is preliminary data.</text>
</comment>
<feature type="compositionally biased region" description="Polar residues" evidence="1">
    <location>
        <begin position="515"/>
        <end position="524"/>
    </location>
</feature>
<dbReference type="PROSITE" id="PS00028">
    <property type="entry name" value="ZINC_FINGER_C2H2_1"/>
    <property type="match status" value="1"/>
</dbReference>
<proteinExistence type="predicted"/>
<evidence type="ECO:0000313" key="6">
    <source>
        <dbReference type="Proteomes" id="UP000320475"/>
    </source>
</evidence>
<evidence type="ECO:0000313" key="3">
    <source>
        <dbReference type="EMBL" id="TPX45813.1"/>
    </source>
</evidence>
<feature type="compositionally biased region" description="Polar residues" evidence="1">
    <location>
        <begin position="466"/>
        <end position="475"/>
    </location>
</feature>
<evidence type="ECO:0000313" key="4">
    <source>
        <dbReference type="EMBL" id="TPX46260.1"/>
    </source>
</evidence>
<feature type="region of interest" description="Disordered" evidence="1">
    <location>
        <begin position="582"/>
        <end position="613"/>
    </location>
</feature>
<feature type="compositionally biased region" description="Basic residues" evidence="1">
    <location>
        <begin position="499"/>
        <end position="508"/>
    </location>
</feature>
<dbReference type="PANTHER" id="PTHR21354">
    <property type="entry name" value="ZINC FINGER PROTEIN 511"/>
    <property type="match status" value="1"/>
</dbReference>
<dbReference type="Proteomes" id="UP000320475">
    <property type="component" value="Unassembled WGS sequence"/>
</dbReference>
<dbReference type="Proteomes" id="UP000317494">
    <property type="component" value="Unassembled WGS sequence"/>
</dbReference>
<dbReference type="InterPro" id="IPR039258">
    <property type="entry name" value="ZNF511"/>
</dbReference>
<dbReference type="EMBL" id="QEAN01000140">
    <property type="protein sequence ID" value="TPX46260.1"/>
    <property type="molecule type" value="Genomic_DNA"/>
</dbReference>